<comment type="caution">
    <text evidence="1">The sequence shown here is derived from an EMBL/GenBank/DDBJ whole genome shotgun (WGS) entry which is preliminary data.</text>
</comment>
<proteinExistence type="predicted"/>
<accession>A0ACB8FHQ7</accession>
<keyword evidence="2" id="KW-1185">Reference proteome</keyword>
<protein>
    <submittedName>
        <fullName evidence="1">Uncharacterized protein</fullName>
    </submittedName>
</protein>
<name>A0ACB8FHQ7_9SAUR</name>
<dbReference type="Proteomes" id="UP000827872">
    <property type="component" value="Linkage Group LG04"/>
</dbReference>
<dbReference type="EMBL" id="CM037617">
    <property type="protein sequence ID" value="KAH8004862.1"/>
    <property type="molecule type" value="Genomic_DNA"/>
</dbReference>
<sequence>MGPSDDCLHQREAKFQESQGWLPEVATAQTSSASSRDHRRPPGTAVEGFAGLLMRRMVSDKYDVLIKRTSQKNSHKKYELWKDTYGTIFKGLSSDGKSPESDKDMSHACYLL</sequence>
<organism evidence="1 2">
    <name type="scientific">Sphaerodactylus townsendi</name>
    <dbReference type="NCBI Taxonomy" id="933632"/>
    <lineage>
        <taxon>Eukaryota</taxon>
        <taxon>Metazoa</taxon>
        <taxon>Chordata</taxon>
        <taxon>Craniata</taxon>
        <taxon>Vertebrata</taxon>
        <taxon>Euteleostomi</taxon>
        <taxon>Lepidosauria</taxon>
        <taxon>Squamata</taxon>
        <taxon>Bifurcata</taxon>
        <taxon>Gekkota</taxon>
        <taxon>Sphaerodactylidae</taxon>
        <taxon>Sphaerodactylus</taxon>
    </lineage>
</organism>
<reference evidence="1" key="1">
    <citation type="submission" date="2021-08" db="EMBL/GenBank/DDBJ databases">
        <title>The first chromosome-level gecko genome reveals the dynamic sex chromosomes of Neotropical dwarf geckos (Sphaerodactylidae: Sphaerodactylus).</title>
        <authorList>
            <person name="Pinto B.J."/>
            <person name="Keating S.E."/>
            <person name="Gamble T."/>
        </authorList>
    </citation>
    <scope>NUCLEOTIDE SEQUENCE</scope>
    <source>
        <strain evidence="1">TG3544</strain>
    </source>
</reference>
<gene>
    <name evidence="1" type="ORF">K3G42_020457</name>
</gene>
<evidence type="ECO:0000313" key="2">
    <source>
        <dbReference type="Proteomes" id="UP000827872"/>
    </source>
</evidence>
<evidence type="ECO:0000313" key="1">
    <source>
        <dbReference type="EMBL" id="KAH8004862.1"/>
    </source>
</evidence>